<sequence length="215" mass="24285">MTSHEAVPPDAVEAVSEPIRFDGRRLRSERTRHLIIEAYLLLLQEHRRMPTAAEIAARAGYSVRSIFERFTDLEALSLATADYAIAVGQAEAEPRDVDGDRAARIRSHVHTRAQACEKWLPLWRILTGKPVEEQPPDIRARVLAVRRANVERLELMYRPELAALDPKSRDTLVLALATLTSFESWGALREDFGLPWEAALDVWASAIERMLPQVS</sequence>
<dbReference type="Proteomes" id="UP001198862">
    <property type="component" value="Unassembled WGS sequence"/>
</dbReference>
<proteinExistence type="predicted"/>
<dbReference type="Gene3D" id="1.10.357.10">
    <property type="entry name" value="Tetracycline Repressor, domain 2"/>
    <property type="match status" value="1"/>
</dbReference>
<dbReference type="InterPro" id="IPR009057">
    <property type="entry name" value="Homeodomain-like_sf"/>
</dbReference>
<accession>A0ABS8L2L2</accession>
<evidence type="ECO:0000313" key="1">
    <source>
        <dbReference type="EMBL" id="MCC8432078.1"/>
    </source>
</evidence>
<comment type="caution">
    <text evidence="1">The sequence shown here is derived from an EMBL/GenBank/DDBJ whole genome shotgun (WGS) entry which is preliminary data.</text>
</comment>
<gene>
    <name evidence="1" type="ORF">LJ725_24145</name>
</gene>
<organism evidence="1 2">
    <name type="scientific">Reyranella aquatilis</name>
    <dbReference type="NCBI Taxonomy" id="2035356"/>
    <lineage>
        <taxon>Bacteria</taxon>
        <taxon>Pseudomonadati</taxon>
        <taxon>Pseudomonadota</taxon>
        <taxon>Alphaproteobacteria</taxon>
        <taxon>Hyphomicrobiales</taxon>
        <taxon>Reyranellaceae</taxon>
        <taxon>Reyranella</taxon>
    </lineage>
</organism>
<name>A0ABS8L2L2_9HYPH</name>
<reference evidence="1 2" key="1">
    <citation type="submission" date="2021-11" db="EMBL/GenBank/DDBJ databases">
        <authorList>
            <person name="Lee D.-H."/>
            <person name="Kim S.-B."/>
        </authorList>
    </citation>
    <scope>NUCLEOTIDE SEQUENCE [LARGE SCALE GENOMIC DNA]</scope>
    <source>
        <strain evidence="1 2">KCTC 52223</strain>
    </source>
</reference>
<evidence type="ECO:0000313" key="2">
    <source>
        <dbReference type="Proteomes" id="UP001198862"/>
    </source>
</evidence>
<dbReference type="SUPFAM" id="SSF46689">
    <property type="entry name" value="Homeodomain-like"/>
    <property type="match status" value="1"/>
</dbReference>
<protein>
    <submittedName>
        <fullName evidence="1">TetR/AcrR family transcriptional regulator</fullName>
    </submittedName>
</protein>
<keyword evidence="2" id="KW-1185">Reference proteome</keyword>
<dbReference type="RefSeq" id="WP_230553496.1">
    <property type="nucleotide sequence ID" value="NZ_JAJISD010000012.1"/>
</dbReference>
<dbReference type="EMBL" id="JAJISD010000012">
    <property type="protein sequence ID" value="MCC8432078.1"/>
    <property type="molecule type" value="Genomic_DNA"/>
</dbReference>